<evidence type="ECO:0000313" key="2">
    <source>
        <dbReference type="EMBL" id="KAG0729308.1"/>
    </source>
</evidence>
<organism evidence="2 3">
    <name type="scientific">Chionoecetes opilio</name>
    <name type="common">Atlantic snow crab</name>
    <name type="synonym">Cancer opilio</name>
    <dbReference type="NCBI Taxonomy" id="41210"/>
    <lineage>
        <taxon>Eukaryota</taxon>
        <taxon>Metazoa</taxon>
        <taxon>Ecdysozoa</taxon>
        <taxon>Arthropoda</taxon>
        <taxon>Crustacea</taxon>
        <taxon>Multicrustacea</taxon>
        <taxon>Malacostraca</taxon>
        <taxon>Eumalacostraca</taxon>
        <taxon>Eucarida</taxon>
        <taxon>Decapoda</taxon>
        <taxon>Pleocyemata</taxon>
        <taxon>Brachyura</taxon>
        <taxon>Eubrachyura</taxon>
        <taxon>Majoidea</taxon>
        <taxon>Majidae</taxon>
        <taxon>Chionoecetes</taxon>
    </lineage>
</organism>
<comment type="caution">
    <text evidence="2">The sequence shown here is derived from an EMBL/GenBank/DDBJ whole genome shotgun (WGS) entry which is preliminary data.</text>
</comment>
<feature type="region of interest" description="Disordered" evidence="1">
    <location>
        <begin position="78"/>
        <end position="112"/>
    </location>
</feature>
<reference evidence="2" key="1">
    <citation type="submission" date="2020-07" db="EMBL/GenBank/DDBJ databases">
        <title>The High-quality genome of the commercially important snow crab, Chionoecetes opilio.</title>
        <authorList>
            <person name="Jeong J.-H."/>
            <person name="Ryu S."/>
        </authorList>
    </citation>
    <scope>NUCLEOTIDE SEQUENCE</scope>
    <source>
        <strain evidence="2">MADBK_172401_WGS</strain>
        <tissue evidence="2">Digestive gland</tissue>
    </source>
</reference>
<evidence type="ECO:0000256" key="1">
    <source>
        <dbReference type="SAM" id="MobiDB-lite"/>
    </source>
</evidence>
<feature type="compositionally biased region" description="Basic and acidic residues" evidence="1">
    <location>
        <begin position="78"/>
        <end position="87"/>
    </location>
</feature>
<name>A0A8J4YJJ5_CHIOP</name>
<dbReference type="Proteomes" id="UP000770661">
    <property type="component" value="Unassembled WGS sequence"/>
</dbReference>
<keyword evidence="3" id="KW-1185">Reference proteome</keyword>
<evidence type="ECO:0000313" key="3">
    <source>
        <dbReference type="Proteomes" id="UP000770661"/>
    </source>
</evidence>
<sequence length="186" mass="21241">MGIIPQPPDLLDQVKEISKKFIMGRHREFIGVELFSITKNSARCLVMECDYSYTPKRGSELHAKPLCEHLKRRHAEEDKKLLDDANDRGNSSGAECDREENSEEELEGEEAAHNSLEEVVNDVHLEANSVASVRCALHTLQLCVHDVLKTDKNIKSLLNKVRKIVNKTHTQNMRLFFKIPLCYSQT</sequence>
<proteinExistence type="predicted"/>
<accession>A0A8J4YJJ5</accession>
<dbReference type="OrthoDB" id="5103at2759"/>
<gene>
    <name evidence="2" type="ORF">GWK47_030643</name>
</gene>
<dbReference type="AlphaFoldDB" id="A0A8J4YJJ5"/>
<feature type="compositionally biased region" description="Acidic residues" evidence="1">
    <location>
        <begin position="97"/>
        <end position="109"/>
    </location>
</feature>
<protein>
    <submittedName>
        <fullName evidence="2">Uncharacterized protein</fullName>
    </submittedName>
</protein>
<dbReference type="EMBL" id="JACEEZ010001348">
    <property type="protein sequence ID" value="KAG0729308.1"/>
    <property type="molecule type" value="Genomic_DNA"/>
</dbReference>